<evidence type="ECO:0000313" key="9">
    <source>
        <dbReference type="EMBL" id="WNH54534.1"/>
    </source>
</evidence>
<dbReference type="RefSeq" id="WP_311193625.1">
    <property type="nucleotide sequence ID" value="NZ_CP115541.1"/>
</dbReference>
<accession>A0ABY9YU60</accession>
<dbReference type="GO" id="GO:0008168">
    <property type="term" value="F:methyltransferase activity"/>
    <property type="evidence" value="ECO:0007669"/>
    <property type="project" value="UniProtKB-KW"/>
</dbReference>
<evidence type="ECO:0000256" key="6">
    <source>
        <dbReference type="ARBA" id="ARBA00047422"/>
    </source>
</evidence>
<evidence type="ECO:0000256" key="5">
    <source>
        <dbReference type="ARBA" id="ARBA00022747"/>
    </source>
</evidence>
<dbReference type="PANTHER" id="PTHR46098">
    <property type="entry name" value="TRNA (CYTOSINE(38)-C(5))-METHYLTRANSFERASE"/>
    <property type="match status" value="1"/>
</dbReference>
<dbReference type="PROSITE" id="PS51679">
    <property type="entry name" value="SAM_MT_C5"/>
    <property type="match status" value="1"/>
</dbReference>
<dbReference type="EC" id="2.1.1.37" evidence="1"/>
<comment type="similarity">
    <text evidence="7 8">Belongs to the class I-like SAM-binding methyltransferase superfamily. C5-methyltransferase family.</text>
</comment>
<dbReference type="GO" id="GO:0032259">
    <property type="term" value="P:methylation"/>
    <property type="evidence" value="ECO:0007669"/>
    <property type="project" value="UniProtKB-KW"/>
</dbReference>
<evidence type="ECO:0000256" key="2">
    <source>
        <dbReference type="ARBA" id="ARBA00022603"/>
    </source>
</evidence>
<dbReference type="PRINTS" id="PR00105">
    <property type="entry name" value="C5METTRFRASE"/>
</dbReference>
<proteinExistence type="inferred from homology"/>
<evidence type="ECO:0000256" key="3">
    <source>
        <dbReference type="ARBA" id="ARBA00022679"/>
    </source>
</evidence>
<dbReference type="PANTHER" id="PTHR46098:SF1">
    <property type="entry name" value="TRNA (CYTOSINE(38)-C(5))-METHYLTRANSFERASE"/>
    <property type="match status" value="1"/>
</dbReference>
<evidence type="ECO:0000313" key="10">
    <source>
        <dbReference type="Proteomes" id="UP001302072"/>
    </source>
</evidence>
<comment type="catalytic activity">
    <reaction evidence="6">
        <text>a 2'-deoxycytidine in DNA + S-adenosyl-L-methionine = a 5-methyl-2'-deoxycytidine in DNA + S-adenosyl-L-homocysteine + H(+)</text>
        <dbReference type="Rhea" id="RHEA:13681"/>
        <dbReference type="Rhea" id="RHEA-COMP:11369"/>
        <dbReference type="Rhea" id="RHEA-COMP:11370"/>
        <dbReference type="ChEBI" id="CHEBI:15378"/>
        <dbReference type="ChEBI" id="CHEBI:57856"/>
        <dbReference type="ChEBI" id="CHEBI:59789"/>
        <dbReference type="ChEBI" id="CHEBI:85452"/>
        <dbReference type="ChEBI" id="CHEBI:85454"/>
        <dbReference type="EC" id="2.1.1.37"/>
    </reaction>
</comment>
<keyword evidence="4 7" id="KW-0949">S-adenosyl-L-methionine</keyword>
<protein>
    <recommendedName>
        <fullName evidence="1">DNA (cytosine-5-)-methyltransferase</fullName>
        <ecNumber evidence="1">2.1.1.37</ecNumber>
    </recommendedName>
</protein>
<keyword evidence="2 7" id="KW-0489">Methyltransferase</keyword>
<evidence type="ECO:0000256" key="7">
    <source>
        <dbReference type="PROSITE-ProRule" id="PRU01016"/>
    </source>
</evidence>
<dbReference type="InterPro" id="IPR029063">
    <property type="entry name" value="SAM-dependent_MTases_sf"/>
</dbReference>
<evidence type="ECO:0000256" key="8">
    <source>
        <dbReference type="RuleBase" id="RU000416"/>
    </source>
</evidence>
<dbReference type="NCBIfam" id="TIGR00675">
    <property type="entry name" value="dcm"/>
    <property type="match status" value="1"/>
</dbReference>
<organism evidence="9 10">
    <name type="scientific">Stenotrophomonas oahuensis</name>
    <dbReference type="NCBI Taxonomy" id="3003271"/>
    <lineage>
        <taxon>Bacteria</taxon>
        <taxon>Pseudomonadati</taxon>
        <taxon>Pseudomonadota</taxon>
        <taxon>Gammaproteobacteria</taxon>
        <taxon>Lysobacterales</taxon>
        <taxon>Lysobacteraceae</taxon>
        <taxon>Stenotrophomonas</taxon>
    </lineage>
</organism>
<feature type="active site" evidence="7">
    <location>
        <position position="138"/>
    </location>
</feature>
<dbReference type="InterPro" id="IPR050750">
    <property type="entry name" value="C5-MTase"/>
</dbReference>
<dbReference type="Gene3D" id="3.90.120.10">
    <property type="entry name" value="DNA Methylase, subunit A, domain 2"/>
    <property type="match status" value="1"/>
</dbReference>
<dbReference type="Proteomes" id="UP001302072">
    <property type="component" value="Chromosome"/>
</dbReference>
<dbReference type="Gene3D" id="3.40.50.150">
    <property type="entry name" value="Vaccinia Virus protein VP39"/>
    <property type="match status" value="1"/>
</dbReference>
<reference evidence="9 10" key="1">
    <citation type="submission" date="2022-12" db="EMBL/GenBank/DDBJ databases">
        <title>Two new species, Stenotrophomonas aracearum and Stenotrophomonas oahuensis, isolated from Anthurium (Araceae family) in Hawaii.</title>
        <authorList>
            <person name="Chunag S.C."/>
            <person name="Dobhal S."/>
            <person name="Alvarez A."/>
            <person name="Arif M."/>
        </authorList>
    </citation>
    <scope>NUCLEOTIDE SEQUENCE [LARGE SCALE GENOMIC DNA]</scope>
    <source>
        <strain evidence="9 10">A5586</strain>
    </source>
</reference>
<dbReference type="EMBL" id="CP115541">
    <property type="protein sequence ID" value="WNH54534.1"/>
    <property type="molecule type" value="Genomic_DNA"/>
</dbReference>
<keyword evidence="3 7" id="KW-0808">Transferase</keyword>
<dbReference type="InterPro" id="IPR001525">
    <property type="entry name" value="C5_MeTfrase"/>
</dbReference>
<sequence length="451" mass="50032">MKAPAPERRTSLRLSAEQHEAIERLCHQDGGKVPMSSWIARAIEDKIARDTGVAETPGVASGTGGHRFYEFFAGGGMARAGLGPEWQCLFANDFEPMKGRAYRENWNGGHDLLVDDINNVSPAQLADEADLAWASFPCQDLSLAGAYKGIGHWQDKQQTRSGTFWVFWRLMQSLQKEGRAPRIIVLENVYGVLTSNEGRDFAAIGSAFSSAGYRFGALMVDARHFVPQSRPRVFIVGVRDDVELPASLLGSEAHPTWHPPRMQEAVAGLSKAARKQWLWWNLPTPPARALHFVDVIEDAPTGVKWDTAERTQKLLGMMSEANRKKVREAQKAGRRMVGGVYKRTRLDEDGNKVQRAEVRFDDIAGCLRTPSGGSSRQSILVVEGRKIRSRLLSPREAARLMGLPDTYRLPPNYNDAYHIAGDGVAVPVVRHLAEHIFEPLLQHAQRAEVAA</sequence>
<keyword evidence="5" id="KW-0680">Restriction system</keyword>
<name>A0ABY9YU60_9GAMM</name>
<evidence type="ECO:0000256" key="4">
    <source>
        <dbReference type="ARBA" id="ARBA00022691"/>
    </source>
</evidence>
<dbReference type="Pfam" id="PF00145">
    <property type="entry name" value="DNA_methylase"/>
    <property type="match status" value="1"/>
</dbReference>
<dbReference type="SUPFAM" id="SSF53335">
    <property type="entry name" value="S-adenosyl-L-methionine-dependent methyltransferases"/>
    <property type="match status" value="1"/>
</dbReference>
<keyword evidence="10" id="KW-1185">Reference proteome</keyword>
<gene>
    <name evidence="9" type="ORF">PDM29_09745</name>
</gene>
<evidence type="ECO:0000256" key="1">
    <source>
        <dbReference type="ARBA" id="ARBA00011975"/>
    </source>
</evidence>